<keyword evidence="9" id="KW-1185">Reference proteome</keyword>
<gene>
    <name evidence="8" type="ORF">C8E97_2985</name>
</gene>
<dbReference type="InterPro" id="IPR001867">
    <property type="entry name" value="OmpR/PhoB-type_DNA-bd"/>
</dbReference>
<keyword evidence="2" id="KW-0805">Transcription regulation</keyword>
<dbReference type="PROSITE" id="PS51755">
    <property type="entry name" value="OMPR_PHOB"/>
    <property type="match status" value="1"/>
</dbReference>
<dbReference type="InterPro" id="IPR016032">
    <property type="entry name" value="Sig_transdc_resp-reg_C-effctor"/>
</dbReference>
<dbReference type="Gene3D" id="1.25.40.10">
    <property type="entry name" value="Tetratricopeptide repeat domain"/>
    <property type="match status" value="1"/>
</dbReference>
<dbReference type="Pfam" id="PF00486">
    <property type="entry name" value="Trans_reg_C"/>
    <property type="match status" value="1"/>
</dbReference>
<dbReference type="SMART" id="SM01043">
    <property type="entry name" value="BTAD"/>
    <property type="match status" value="1"/>
</dbReference>
<dbReference type="InterPro" id="IPR051677">
    <property type="entry name" value="AfsR-DnrI-RedD_regulator"/>
</dbReference>
<dbReference type="GO" id="GO:0003677">
    <property type="term" value="F:DNA binding"/>
    <property type="evidence" value="ECO:0007669"/>
    <property type="project" value="UniProtKB-UniRule"/>
</dbReference>
<evidence type="ECO:0000256" key="1">
    <source>
        <dbReference type="ARBA" id="ARBA00005820"/>
    </source>
</evidence>
<keyword evidence="3 5" id="KW-0238">DNA-binding</keyword>
<evidence type="ECO:0000256" key="6">
    <source>
        <dbReference type="SAM" id="MobiDB-lite"/>
    </source>
</evidence>
<accession>A0A495W0Y9</accession>
<dbReference type="SUPFAM" id="SSF46894">
    <property type="entry name" value="C-terminal effector domain of the bipartite response regulators"/>
    <property type="match status" value="1"/>
</dbReference>
<dbReference type="SUPFAM" id="SSF52540">
    <property type="entry name" value="P-loop containing nucleoside triphosphate hydrolases"/>
    <property type="match status" value="1"/>
</dbReference>
<dbReference type="InterPro" id="IPR011990">
    <property type="entry name" value="TPR-like_helical_dom_sf"/>
</dbReference>
<dbReference type="SMART" id="SM00862">
    <property type="entry name" value="Trans_reg_C"/>
    <property type="match status" value="1"/>
</dbReference>
<dbReference type="Proteomes" id="UP000282084">
    <property type="component" value="Unassembled WGS sequence"/>
</dbReference>
<name>A0A495W0Y9_9PSEU</name>
<dbReference type="InterPro" id="IPR027417">
    <property type="entry name" value="P-loop_NTPase"/>
</dbReference>
<keyword evidence="4" id="KW-0804">Transcription</keyword>
<dbReference type="FunFam" id="1.25.40.10:FF:000222">
    <property type="entry name" value="SARP family transcriptional regulator"/>
    <property type="match status" value="1"/>
</dbReference>
<comment type="similarity">
    <text evidence="1">Belongs to the AfsR/DnrI/RedD regulatory family.</text>
</comment>
<evidence type="ECO:0000256" key="2">
    <source>
        <dbReference type="ARBA" id="ARBA00023015"/>
    </source>
</evidence>
<dbReference type="EMBL" id="RBXO01000001">
    <property type="protein sequence ID" value="RKT54365.1"/>
    <property type="molecule type" value="Genomic_DNA"/>
</dbReference>
<feature type="domain" description="OmpR/PhoB-type" evidence="7">
    <location>
        <begin position="1"/>
        <end position="98"/>
    </location>
</feature>
<evidence type="ECO:0000256" key="3">
    <source>
        <dbReference type="ARBA" id="ARBA00023125"/>
    </source>
</evidence>
<comment type="caution">
    <text evidence="8">The sequence shown here is derived from an EMBL/GenBank/DDBJ whole genome shotgun (WGS) entry which is preliminary data.</text>
</comment>
<dbReference type="Pfam" id="PF13191">
    <property type="entry name" value="AAA_16"/>
    <property type="match status" value="1"/>
</dbReference>
<dbReference type="InterPro" id="IPR005158">
    <property type="entry name" value="BTAD"/>
</dbReference>
<dbReference type="CDD" id="cd15831">
    <property type="entry name" value="BTAD"/>
    <property type="match status" value="1"/>
</dbReference>
<dbReference type="Gene3D" id="1.10.10.10">
    <property type="entry name" value="Winged helix-like DNA-binding domain superfamily/Winged helix DNA-binding domain"/>
    <property type="match status" value="1"/>
</dbReference>
<protein>
    <submittedName>
        <fullName evidence="8">Transcriptional regulator</fullName>
    </submittedName>
</protein>
<dbReference type="InterPro" id="IPR041664">
    <property type="entry name" value="AAA_16"/>
</dbReference>
<reference evidence="8 9" key="1">
    <citation type="submission" date="2018-10" db="EMBL/GenBank/DDBJ databases">
        <title>Sequencing the genomes of 1000 actinobacteria strains.</title>
        <authorList>
            <person name="Klenk H.-P."/>
        </authorList>
    </citation>
    <scope>NUCLEOTIDE SEQUENCE [LARGE SCALE GENOMIC DNA]</scope>
    <source>
        <strain evidence="8 9">DSM 43800</strain>
    </source>
</reference>
<dbReference type="AlphaFoldDB" id="A0A495W0Y9"/>
<evidence type="ECO:0000256" key="4">
    <source>
        <dbReference type="ARBA" id="ARBA00023163"/>
    </source>
</evidence>
<dbReference type="SUPFAM" id="SSF48452">
    <property type="entry name" value="TPR-like"/>
    <property type="match status" value="1"/>
</dbReference>
<evidence type="ECO:0000313" key="8">
    <source>
        <dbReference type="EMBL" id="RKT54365.1"/>
    </source>
</evidence>
<dbReference type="Pfam" id="PF03704">
    <property type="entry name" value="BTAD"/>
    <property type="match status" value="1"/>
</dbReference>
<feature type="region of interest" description="Disordered" evidence="6">
    <location>
        <begin position="361"/>
        <end position="436"/>
    </location>
</feature>
<evidence type="ECO:0000313" key="9">
    <source>
        <dbReference type="Proteomes" id="UP000282084"/>
    </source>
</evidence>
<dbReference type="PANTHER" id="PTHR35807:SF1">
    <property type="entry name" value="TRANSCRIPTIONAL REGULATOR REDD"/>
    <property type="match status" value="1"/>
</dbReference>
<dbReference type="GO" id="GO:0000160">
    <property type="term" value="P:phosphorelay signal transduction system"/>
    <property type="evidence" value="ECO:0007669"/>
    <property type="project" value="InterPro"/>
</dbReference>
<organism evidence="8 9">
    <name type="scientific">Saccharothrix australiensis</name>
    <dbReference type="NCBI Taxonomy" id="2072"/>
    <lineage>
        <taxon>Bacteria</taxon>
        <taxon>Bacillati</taxon>
        <taxon>Actinomycetota</taxon>
        <taxon>Actinomycetes</taxon>
        <taxon>Pseudonocardiales</taxon>
        <taxon>Pseudonocardiaceae</taxon>
        <taxon>Saccharothrix</taxon>
    </lineage>
</organism>
<dbReference type="InterPro" id="IPR036388">
    <property type="entry name" value="WH-like_DNA-bd_sf"/>
</dbReference>
<evidence type="ECO:0000259" key="7">
    <source>
        <dbReference type="PROSITE" id="PS51755"/>
    </source>
</evidence>
<feature type="DNA-binding region" description="OmpR/PhoB-type" evidence="5">
    <location>
        <begin position="1"/>
        <end position="98"/>
    </location>
</feature>
<dbReference type="PANTHER" id="PTHR35807">
    <property type="entry name" value="TRANSCRIPTIONAL REGULATOR REDD-RELATED"/>
    <property type="match status" value="1"/>
</dbReference>
<feature type="compositionally biased region" description="Low complexity" evidence="6">
    <location>
        <begin position="390"/>
        <end position="405"/>
    </location>
</feature>
<dbReference type="GO" id="GO:0006355">
    <property type="term" value="P:regulation of DNA-templated transcription"/>
    <property type="evidence" value="ECO:0007669"/>
    <property type="project" value="InterPro"/>
</dbReference>
<sequence length="1141" mass="120309">MPVEFGVLGPLVAEDERGPVDLKGRRHRAVLARLLVAKGRVVPVSWLVDDLWEDPPDGAVGAIQSFVFTLRRALEPDRPPRTPSRLLVTAAPGYALLAGDAVDAVRFETAVHEARDLLADGAAEAALTSLDAALARWRGPAYSEFAEERWARGEVARLDELRLLAVERRAEAVLALARPAEAAAELESHVAGQPWRENGWRLLALALYRSGRQADALGTLRRARRVLADELGVDPGPDLRRLEADILDQAPHLAGEPARTPAPRVVADRPFVGRSAEVARLEDAAADVVARARLGLALVSGDAGAGKTALAEVVARRLAVRGWTTLWSRSQEHDGGRFVPDVLADPATAPAEVPGTAPAVEPAEAAGTAPAVEPAGRSAAGPAPDPATGPGPAAAPGSSPAAGPALDPVPAPASGPAGHDTGPTGADAEPADPVARPLDPAAERARRLRAVAARLTAAASAGPVLLVADDLHWAGEETLAALTSLVAEPIPAPVLVVGVYRATEVTAELGEALARFARAEPTRVHLGGLDGPAVAELVRATAYRDVDDATARVVHRRSGGNPFFVRELARLLDDEGVEVLSAVPEGVRDVIRRRVANLPEPARLVLRQASVIGHDVDLDLLIALSGDEDAVLDAVESAQLMGFLAERGADEVRFAHDLVRDTLYADTPRSRRGRWHAAVAEAVERVRPDDVDALAHHFLRAESRATAAKAAHYARAAAERAEQRFAPHEAARLWRDAVAAHDRSGSDDVRTRLRSVMGMVRALAVTGELAAARRHRAEALTAAERLGDPALTAAVIGSFDVPAVWTGNDDQAMSDHLVEVTERTLAALGPGDLATRARLLGTLALELRGTAGERGRAAAAEAEAIARWLDDPALLAFALDGRFMQSFERAGLAPRRAAIGRDLLAVATRHGLVASEVLAHLVLVQANAALARFAAADEHAATADRIAERHELPLVGVFTEWYAALRLAVAGRDEEARTAYRTAAARLGGTGMSGLEAGILPFALLCLDVRAGRLPDPGRVVDADEWGPYRPWADALAHLAAGRRAEARAAVRDSPRDLLYEARTCLTATVALGVADQALMRQVYEDLLPAADELAGAASGLLTLGPVAGYLGDLAAALGRPADAERHRRRARALLVESARG</sequence>
<proteinExistence type="inferred from homology"/>
<evidence type="ECO:0000256" key="5">
    <source>
        <dbReference type="PROSITE-ProRule" id="PRU01091"/>
    </source>
</evidence>